<keyword evidence="4" id="KW-0418">Kinase</keyword>
<dbReference type="GO" id="GO:0004674">
    <property type="term" value="F:protein serine/threonine kinase activity"/>
    <property type="evidence" value="ECO:0007669"/>
    <property type="project" value="UniProtKB-KW"/>
</dbReference>
<dbReference type="InterPro" id="IPR017441">
    <property type="entry name" value="Protein_kinase_ATP_BS"/>
</dbReference>
<feature type="domain" description="Protein kinase" evidence="7">
    <location>
        <begin position="3"/>
        <end position="268"/>
    </location>
</feature>
<accession>A0A8T0GGW2</accession>
<feature type="binding site" evidence="6">
    <location>
        <position position="32"/>
    </location>
    <ligand>
        <name>ATP</name>
        <dbReference type="ChEBI" id="CHEBI:30616"/>
    </ligand>
</feature>
<organism evidence="8 9">
    <name type="scientific">Ceratodon purpureus</name>
    <name type="common">Fire moss</name>
    <name type="synonym">Dicranum purpureum</name>
    <dbReference type="NCBI Taxonomy" id="3225"/>
    <lineage>
        <taxon>Eukaryota</taxon>
        <taxon>Viridiplantae</taxon>
        <taxon>Streptophyta</taxon>
        <taxon>Embryophyta</taxon>
        <taxon>Bryophyta</taxon>
        <taxon>Bryophytina</taxon>
        <taxon>Bryopsida</taxon>
        <taxon>Dicranidae</taxon>
        <taxon>Pseudoditrichales</taxon>
        <taxon>Ditrichaceae</taxon>
        <taxon>Ceratodon</taxon>
    </lineage>
</organism>
<dbReference type="SMART" id="SM00220">
    <property type="entry name" value="S_TKc"/>
    <property type="match status" value="1"/>
</dbReference>
<evidence type="ECO:0000256" key="2">
    <source>
        <dbReference type="ARBA" id="ARBA00022679"/>
    </source>
</evidence>
<dbReference type="InterPro" id="IPR011009">
    <property type="entry name" value="Kinase-like_dom_sf"/>
</dbReference>
<dbReference type="PANTHER" id="PTHR48011">
    <property type="entry name" value="CCR4-NOT TRANSCRIPTIONAL COMPLEX SUBUNIT CAF120-RELATED"/>
    <property type="match status" value="1"/>
</dbReference>
<evidence type="ECO:0000256" key="1">
    <source>
        <dbReference type="ARBA" id="ARBA00022527"/>
    </source>
</evidence>
<comment type="caution">
    <text evidence="8">The sequence shown here is derived from an EMBL/GenBank/DDBJ whole genome shotgun (WGS) entry which is preliminary data.</text>
</comment>
<keyword evidence="5 6" id="KW-0067">ATP-binding</keyword>
<dbReference type="InterPro" id="IPR001245">
    <property type="entry name" value="Ser-Thr/Tyr_kinase_cat_dom"/>
</dbReference>
<dbReference type="PANTHER" id="PTHR48011:SF5">
    <property type="entry name" value="PROTEIN KINASE DOMAIN-CONTAINING PROTEIN"/>
    <property type="match status" value="1"/>
</dbReference>
<dbReference type="GO" id="GO:0007165">
    <property type="term" value="P:signal transduction"/>
    <property type="evidence" value="ECO:0007669"/>
    <property type="project" value="TreeGrafter"/>
</dbReference>
<evidence type="ECO:0000256" key="5">
    <source>
        <dbReference type="ARBA" id="ARBA00022840"/>
    </source>
</evidence>
<dbReference type="CDD" id="cd06606">
    <property type="entry name" value="STKc_MAPKKK"/>
    <property type="match status" value="1"/>
</dbReference>
<protein>
    <recommendedName>
        <fullName evidence="7">Protein kinase domain-containing protein</fullName>
    </recommendedName>
</protein>
<dbReference type="Proteomes" id="UP000822688">
    <property type="component" value="Chromosome 11"/>
</dbReference>
<proteinExistence type="predicted"/>
<dbReference type="PROSITE" id="PS00107">
    <property type="entry name" value="PROTEIN_KINASE_ATP"/>
    <property type="match status" value="1"/>
</dbReference>
<evidence type="ECO:0000256" key="4">
    <source>
        <dbReference type="ARBA" id="ARBA00022777"/>
    </source>
</evidence>
<sequence length="549" mass="59871">MAWIRGKLLGAGAFGSVNLAIDREDGGVFAVKTVVVSDASEVAVRAIENEIEILMKLDSKYVVKCFGGDWTSEGGQVMRNAFLEYMPEGCLVDFVSQFASSGGLDEQLLRNYTRSIVEGVEYLHSQGIVHCDIKGRNILVGNGCVKLTDFGSSKRVGEKIDSDVVNCAAKVNGTPLWMAPEVVRQVEQGPASDIWSLGCTVVEMATGRAPWSNFGNHFAALYHIGCTDELPQVPASLSEEAHDFLSHCFQRDPAKRWTSAQLLQHPFLTTRFVAAPVALKAPASPISVMQFPVDSESDLSASFVNSVPTLAAPSLFMRGLVSAQPKVEQQVEENWWSSPASPDSGPWIVVRSPKSASSSSCFVVPEDESSSPIESEESEVCESLEQSTAVTSSPAAPVFETSSSLEVVVGCSDADDSIHIQIPKDSHVRHFAISEMDFSASLMLATRAVCSYARFSVLGKPLFSVKEEACLNTSLNSGTISGYLDHEFFDQYSNPQILLYWWPYSMIRKGLFKGSRDFKYLKSGHSDQCTLQLQDENTIHLKPETISLG</sequence>
<feature type="non-terminal residue" evidence="8">
    <location>
        <position position="549"/>
    </location>
</feature>
<evidence type="ECO:0000256" key="6">
    <source>
        <dbReference type="PROSITE-ProRule" id="PRU10141"/>
    </source>
</evidence>
<dbReference type="AlphaFoldDB" id="A0A8T0GGW2"/>
<dbReference type="EMBL" id="CM026432">
    <property type="protein sequence ID" value="KAG0557787.1"/>
    <property type="molecule type" value="Genomic_DNA"/>
</dbReference>
<evidence type="ECO:0000313" key="8">
    <source>
        <dbReference type="EMBL" id="KAG0557787.1"/>
    </source>
</evidence>
<keyword evidence="2" id="KW-0808">Transferase</keyword>
<evidence type="ECO:0000313" key="9">
    <source>
        <dbReference type="Proteomes" id="UP000822688"/>
    </source>
</evidence>
<reference evidence="8 9" key="1">
    <citation type="submission" date="2020-06" db="EMBL/GenBank/DDBJ databases">
        <title>WGS assembly of Ceratodon purpureus strain R40.</title>
        <authorList>
            <person name="Carey S.B."/>
            <person name="Jenkins J."/>
            <person name="Shu S."/>
            <person name="Lovell J.T."/>
            <person name="Sreedasyam A."/>
            <person name="Maumus F."/>
            <person name="Tiley G.P."/>
            <person name="Fernandez-Pozo N."/>
            <person name="Barry K."/>
            <person name="Chen C."/>
            <person name="Wang M."/>
            <person name="Lipzen A."/>
            <person name="Daum C."/>
            <person name="Saski C.A."/>
            <person name="Payton A.C."/>
            <person name="Mcbreen J.C."/>
            <person name="Conrad R.E."/>
            <person name="Kollar L.M."/>
            <person name="Olsson S."/>
            <person name="Huttunen S."/>
            <person name="Landis J.B."/>
            <person name="Wickett N.J."/>
            <person name="Johnson M.G."/>
            <person name="Rensing S.A."/>
            <person name="Grimwood J."/>
            <person name="Schmutz J."/>
            <person name="Mcdaniel S.F."/>
        </authorList>
    </citation>
    <scope>NUCLEOTIDE SEQUENCE [LARGE SCALE GENOMIC DNA]</scope>
    <source>
        <strain evidence="8 9">R40</strain>
    </source>
</reference>
<dbReference type="InterPro" id="IPR008271">
    <property type="entry name" value="Ser/Thr_kinase_AS"/>
</dbReference>
<dbReference type="Pfam" id="PF00069">
    <property type="entry name" value="Pkinase"/>
    <property type="match status" value="1"/>
</dbReference>
<dbReference type="InterPro" id="IPR000719">
    <property type="entry name" value="Prot_kinase_dom"/>
</dbReference>
<dbReference type="PROSITE" id="PS50011">
    <property type="entry name" value="PROTEIN_KINASE_DOM"/>
    <property type="match status" value="1"/>
</dbReference>
<dbReference type="PRINTS" id="PR00109">
    <property type="entry name" value="TYRKINASE"/>
</dbReference>
<dbReference type="GO" id="GO:0005524">
    <property type="term" value="F:ATP binding"/>
    <property type="evidence" value="ECO:0007669"/>
    <property type="project" value="UniProtKB-UniRule"/>
</dbReference>
<keyword evidence="9" id="KW-1185">Reference proteome</keyword>
<dbReference type="PROSITE" id="PS00108">
    <property type="entry name" value="PROTEIN_KINASE_ST"/>
    <property type="match status" value="1"/>
</dbReference>
<dbReference type="InterPro" id="IPR052751">
    <property type="entry name" value="Plant_MAPKKK"/>
</dbReference>
<keyword evidence="1" id="KW-0723">Serine/threonine-protein kinase</keyword>
<evidence type="ECO:0000256" key="3">
    <source>
        <dbReference type="ARBA" id="ARBA00022741"/>
    </source>
</evidence>
<evidence type="ECO:0000259" key="7">
    <source>
        <dbReference type="PROSITE" id="PS50011"/>
    </source>
</evidence>
<dbReference type="SUPFAM" id="SSF56112">
    <property type="entry name" value="Protein kinase-like (PK-like)"/>
    <property type="match status" value="1"/>
</dbReference>
<gene>
    <name evidence="8" type="ORF">KC19_11G157500</name>
</gene>
<dbReference type="Gene3D" id="1.10.510.10">
    <property type="entry name" value="Transferase(Phosphotransferase) domain 1"/>
    <property type="match status" value="1"/>
</dbReference>
<keyword evidence="3 6" id="KW-0547">Nucleotide-binding</keyword>
<name>A0A8T0GGW2_CERPU</name>